<dbReference type="InterPro" id="IPR009057">
    <property type="entry name" value="Homeodomain-like_sf"/>
</dbReference>
<keyword evidence="2 4" id="KW-0238">DNA-binding</keyword>
<evidence type="ECO:0000256" key="3">
    <source>
        <dbReference type="ARBA" id="ARBA00023163"/>
    </source>
</evidence>
<sequence length="207" mass="22945">MPKIIGGSLQEHRAQTRLRLFAALAELMQERGFDAISFAQIAKTAGVGRTAVYNHFADKEALLLGYIQHETENYVASLQRSIADIQEPEARLRAYIQAQAGLSRVFHVTPGTELRAVLSRNSQQRLREHVVIVEGILREILVAGIRAGAFPPQDVDVTVSLVNSCLSGRPYPEQPHERDEHIRATELFVMRAVGARTSPLSGASLRR</sequence>
<dbReference type="GO" id="GO:0003700">
    <property type="term" value="F:DNA-binding transcription factor activity"/>
    <property type="evidence" value="ECO:0007669"/>
    <property type="project" value="TreeGrafter"/>
</dbReference>
<dbReference type="PANTHER" id="PTHR30055:SF234">
    <property type="entry name" value="HTH-TYPE TRANSCRIPTIONAL REGULATOR BETI"/>
    <property type="match status" value="1"/>
</dbReference>
<organism evidence="6">
    <name type="scientific">Jonesiaceae bacterium BS-20</name>
    <dbReference type="NCBI Taxonomy" id="3120821"/>
    <lineage>
        <taxon>Bacteria</taxon>
        <taxon>Bacillati</taxon>
        <taxon>Actinomycetota</taxon>
        <taxon>Actinomycetes</taxon>
        <taxon>Micrococcales</taxon>
        <taxon>Jonesiaceae</taxon>
    </lineage>
</organism>
<evidence type="ECO:0000259" key="5">
    <source>
        <dbReference type="PROSITE" id="PS50977"/>
    </source>
</evidence>
<keyword evidence="1" id="KW-0805">Transcription regulation</keyword>
<dbReference type="PROSITE" id="PS50977">
    <property type="entry name" value="HTH_TETR_2"/>
    <property type="match status" value="1"/>
</dbReference>
<dbReference type="AlphaFoldDB" id="A0AAU7DXF2"/>
<evidence type="ECO:0000256" key="4">
    <source>
        <dbReference type="PROSITE-ProRule" id="PRU00335"/>
    </source>
</evidence>
<dbReference type="EMBL" id="CP146203">
    <property type="protein sequence ID" value="XBH21406.1"/>
    <property type="molecule type" value="Genomic_DNA"/>
</dbReference>
<evidence type="ECO:0000256" key="2">
    <source>
        <dbReference type="ARBA" id="ARBA00023125"/>
    </source>
</evidence>
<dbReference type="Gene3D" id="1.10.357.10">
    <property type="entry name" value="Tetracycline Repressor, domain 2"/>
    <property type="match status" value="1"/>
</dbReference>
<dbReference type="PRINTS" id="PR00455">
    <property type="entry name" value="HTHTETR"/>
</dbReference>
<protein>
    <submittedName>
        <fullName evidence="6">TetR/AcrR family transcriptional regulator</fullName>
    </submittedName>
</protein>
<feature type="DNA-binding region" description="H-T-H motif" evidence="4">
    <location>
        <begin position="37"/>
        <end position="56"/>
    </location>
</feature>
<dbReference type="Pfam" id="PF00440">
    <property type="entry name" value="TetR_N"/>
    <property type="match status" value="1"/>
</dbReference>
<evidence type="ECO:0000256" key="1">
    <source>
        <dbReference type="ARBA" id="ARBA00023015"/>
    </source>
</evidence>
<dbReference type="PANTHER" id="PTHR30055">
    <property type="entry name" value="HTH-TYPE TRANSCRIPTIONAL REGULATOR RUTR"/>
    <property type="match status" value="1"/>
</dbReference>
<dbReference type="InterPro" id="IPR001647">
    <property type="entry name" value="HTH_TetR"/>
</dbReference>
<evidence type="ECO:0000313" key="6">
    <source>
        <dbReference type="EMBL" id="XBH21406.1"/>
    </source>
</evidence>
<keyword evidence="3" id="KW-0804">Transcription</keyword>
<proteinExistence type="predicted"/>
<gene>
    <name evidence="6" type="ORF">V5R04_14515</name>
</gene>
<feature type="domain" description="HTH tetR-type" evidence="5">
    <location>
        <begin position="14"/>
        <end position="74"/>
    </location>
</feature>
<name>A0AAU7DXF2_9MICO</name>
<dbReference type="InterPro" id="IPR050109">
    <property type="entry name" value="HTH-type_TetR-like_transc_reg"/>
</dbReference>
<reference evidence="6" key="1">
    <citation type="submission" date="2024-02" db="EMBL/GenBank/DDBJ databases">
        <title>Tomenella chthoni gen. nov. sp. nov., a member of the family Jonesiaceae isolated from bat guano.</title>
        <authorList>
            <person name="Miller S.L."/>
            <person name="King J."/>
            <person name="Sankaranarayanan K."/>
            <person name="Lawson P.A."/>
        </authorList>
    </citation>
    <scope>NUCLEOTIDE SEQUENCE</scope>
    <source>
        <strain evidence="6">BS-20</strain>
    </source>
</reference>
<dbReference type="SUPFAM" id="SSF48498">
    <property type="entry name" value="Tetracyclin repressor-like, C-terminal domain"/>
    <property type="match status" value="1"/>
</dbReference>
<accession>A0AAU7DXF2</accession>
<dbReference type="InterPro" id="IPR036271">
    <property type="entry name" value="Tet_transcr_reg_TetR-rel_C_sf"/>
</dbReference>
<dbReference type="GO" id="GO:0000976">
    <property type="term" value="F:transcription cis-regulatory region binding"/>
    <property type="evidence" value="ECO:0007669"/>
    <property type="project" value="TreeGrafter"/>
</dbReference>
<dbReference type="SUPFAM" id="SSF46689">
    <property type="entry name" value="Homeodomain-like"/>
    <property type="match status" value="1"/>
</dbReference>